<reference evidence="2 3" key="1">
    <citation type="journal article" date="2022" name="Nat. Plants">
        <title>Genomes of leafy and leafless Platanthera orchids illuminate the evolution of mycoheterotrophy.</title>
        <authorList>
            <person name="Li M.H."/>
            <person name="Liu K.W."/>
            <person name="Li Z."/>
            <person name="Lu H.C."/>
            <person name="Ye Q.L."/>
            <person name="Zhang D."/>
            <person name="Wang J.Y."/>
            <person name="Li Y.F."/>
            <person name="Zhong Z.M."/>
            <person name="Liu X."/>
            <person name="Yu X."/>
            <person name="Liu D.K."/>
            <person name="Tu X.D."/>
            <person name="Liu B."/>
            <person name="Hao Y."/>
            <person name="Liao X.Y."/>
            <person name="Jiang Y.T."/>
            <person name="Sun W.H."/>
            <person name="Chen J."/>
            <person name="Chen Y.Q."/>
            <person name="Ai Y."/>
            <person name="Zhai J.W."/>
            <person name="Wu S.S."/>
            <person name="Zhou Z."/>
            <person name="Hsiao Y.Y."/>
            <person name="Wu W.L."/>
            <person name="Chen Y.Y."/>
            <person name="Lin Y.F."/>
            <person name="Hsu J.L."/>
            <person name="Li C.Y."/>
            <person name="Wang Z.W."/>
            <person name="Zhao X."/>
            <person name="Zhong W.Y."/>
            <person name="Ma X.K."/>
            <person name="Ma L."/>
            <person name="Huang J."/>
            <person name="Chen G.Z."/>
            <person name="Huang M.Z."/>
            <person name="Huang L."/>
            <person name="Peng D.H."/>
            <person name="Luo Y.B."/>
            <person name="Zou S.Q."/>
            <person name="Chen S.P."/>
            <person name="Lan S."/>
            <person name="Tsai W.C."/>
            <person name="Van de Peer Y."/>
            <person name="Liu Z.J."/>
        </authorList>
    </citation>
    <scope>NUCLEOTIDE SEQUENCE [LARGE SCALE GENOMIC DNA]</scope>
    <source>
        <strain evidence="2">Lor288</strain>
    </source>
</reference>
<evidence type="ECO:0000256" key="1">
    <source>
        <dbReference type="SAM" id="MobiDB-lite"/>
    </source>
</evidence>
<comment type="caution">
    <text evidence="2">The sequence shown here is derived from an EMBL/GenBank/DDBJ whole genome shotgun (WGS) entry which is preliminary data.</text>
</comment>
<feature type="region of interest" description="Disordered" evidence="1">
    <location>
        <begin position="71"/>
        <end position="102"/>
    </location>
</feature>
<feature type="region of interest" description="Disordered" evidence="1">
    <location>
        <begin position="1"/>
        <end position="23"/>
    </location>
</feature>
<protein>
    <submittedName>
        <fullName evidence="2">Uncharacterized protein</fullName>
    </submittedName>
</protein>
<dbReference type="Proteomes" id="UP001412067">
    <property type="component" value="Unassembled WGS sequence"/>
</dbReference>
<name>A0ABR2MAD1_9ASPA</name>
<organism evidence="2 3">
    <name type="scientific">Platanthera guangdongensis</name>
    <dbReference type="NCBI Taxonomy" id="2320717"/>
    <lineage>
        <taxon>Eukaryota</taxon>
        <taxon>Viridiplantae</taxon>
        <taxon>Streptophyta</taxon>
        <taxon>Embryophyta</taxon>
        <taxon>Tracheophyta</taxon>
        <taxon>Spermatophyta</taxon>
        <taxon>Magnoliopsida</taxon>
        <taxon>Liliopsida</taxon>
        <taxon>Asparagales</taxon>
        <taxon>Orchidaceae</taxon>
        <taxon>Orchidoideae</taxon>
        <taxon>Orchideae</taxon>
        <taxon>Orchidinae</taxon>
        <taxon>Platanthera</taxon>
    </lineage>
</organism>
<evidence type="ECO:0000313" key="3">
    <source>
        <dbReference type="Proteomes" id="UP001412067"/>
    </source>
</evidence>
<evidence type="ECO:0000313" key="2">
    <source>
        <dbReference type="EMBL" id="KAK8960606.1"/>
    </source>
</evidence>
<accession>A0ABR2MAD1</accession>
<sequence length="124" mass="14723">MVSQSSPAKPEPGHRVSASADPATTRRRFRVPFVRKISLKRLWKFFKKWIRSPEHFAVFIWLLFVAAVSSSSSSYDRHTQRSDSQQRQKKRLDRNHQPNPQRPLHLMAIYEHPKFCHHLILLLR</sequence>
<dbReference type="EMBL" id="JBBWWR010000010">
    <property type="protein sequence ID" value="KAK8960606.1"/>
    <property type="molecule type" value="Genomic_DNA"/>
</dbReference>
<gene>
    <name evidence="2" type="ORF">KSP40_PGU021917</name>
</gene>
<keyword evidence="3" id="KW-1185">Reference proteome</keyword>
<feature type="compositionally biased region" description="Basic and acidic residues" evidence="1">
    <location>
        <begin position="75"/>
        <end position="86"/>
    </location>
</feature>
<proteinExistence type="predicted"/>